<gene>
    <name evidence="2" type="ORF">THAPSDRAFT_23990</name>
</gene>
<dbReference type="KEGG" id="tps:THAPSDRAFT_23990"/>
<dbReference type="RefSeq" id="XP_002292466.1">
    <property type="nucleotide sequence ID" value="XM_002292430.1"/>
</dbReference>
<feature type="compositionally biased region" description="Polar residues" evidence="1">
    <location>
        <begin position="373"/>
        <end position="396"/>
    </location>
</feature>
<reference evidence="2 3" key="1">
    <citation type="journal article" date="2004" name="Science">
        <title>The genome of the diatom Thalassiosira pseudonana: ecology, evolution, and metabolism.</title>
        <authorList>
            <person name="Armbrust E.V."/>
            <person name="Berges J.A."/>
            <person name="Bowler C."/>
            <person name="Green B.R."/>
            <person name="Martinez D."/>
            <person name="Putnam N.H."/>
            <person name="Zhou S."/>
            <person name="Allen A.E."/>
            <person name="Apt K.E."/>
            <person name="Bechner M."/>
            <person name="Brzezinski M.A."/>
            <person name="Chaal B.K."/>
            <person name="Chiovitti A."/>
            <person name="Davis A.K."/>
            <person name="Demarest M.S."/>
            <person name="Detter J.C."/>
            <person name="Glavina T."/>
            <person name="Goodstein D."/>
            <person name="Hadi M.Z."/>
            <person name="Hellsten U."/>
            <person name="Hildebrand M."/>
            <person name="Jenkins B.D."/>
            <person name="Jurka J."/>
            <person name="Kapitonov V.V."/>
            <person name="Kroger N."/>
            <person name="Lau W.W."/>
            <person name="Lane T.W."/>
            <person name="Larimer F.W."/>
            <person name="Lippmeier J.C."/>
            <person name="Lucas S."/>
            <person name="Medina M."/>
            <person name="Montsant A."/>
            <person name="Obornik M."/>
            <person name="Parker M.S."/>
            <person name="Palenik B."/>
            <person name="Pazour G.J."/>
            <person name="Richardson P.M."/>
            <person name="Rynearson T.A."/>
            <person name="Saito M.A."/>
            <person name="Schwartz D.C."/>
            <person name="Thamatrakoln K."/>
            <person name="Valentin K."/>
            <person name="Vardi A."/>
            <person name="Wilkerson F.P."/>
            <person name="Rokhsar D.S."/>
        </authorList>
    </citation>
    <scope>NUCLEOTIDE SEQUENCE [LARGE SCALE GENOMIC DNA]</scope>
    <source>
        <strain evidence="2 3">CCMP1335</strain>
    </source>
</reference>
<feature type="compositionally biased region" description="Polar residues" evidence="1">
    <location>
        <begin position="356"/>
        <end position="366"/>
    </location>
</feature>
<dbReference type="AlphaFoldDB" id="B8C882"/>
<dbReference type="HOGENOM" id="CLU_407450_0_0_1"/>
<dbReference type="eggNOG" id="ENOG502SV28">
    <property type="taxonomic scope" value="Eukaryota"/>
</dbReference>
<dbReference type="PaxDb" id="35128-Thaps23990"/>
<name>B8C882_THAPS</name>
<feature type="region of interest" description="Disordered" evidence="1">
    <location>
        <begin position="353"/>
        <end position="407"/>
    </location>
</feature>
<protein>
    <submittedName>
        <fullName evidence="2">Uncharacterized protein</fullName>
    </submittedName>
</protein>
<reference evidence="2 3" key="2">
    <citation type="journal article" date="2008" name="Nature">
        <title>The Phaeodactylum genome reveals the evolutionary history of diatom genomes.</title>
        <authorList>
            <person name="Bowler C."/>
            <person name="Allen A.E."/>
            <person name="Badger J.H."/>
            <person name="Grimwood J."/>
            <person name="Jabbari K."/>
            <person name="Kuo A."/>
            <person name="Maheswari U."/>
            <person name="Martens C."/>
            <person name="Maumus F."/>
            <person name="Otillar R.P."/>
            <person name="Rayko E."/>
            <person name="Salamov A."/>
            <person name="Vandepoele K."/>
            <person name="Beszteri B."/>
            <person name="Gruber A."/>
            <person name="Heijde M."/>
            <person name="Katinka M."/>
            <person name="Mock T."/>
            <person name="Valentin K."/>
            <person name="Verret F."/>
            <person name="Berges J.A."/>
            <person name="Brownlee C."/>
            <person name="Cadoret J.P."/>
            <person name="Chiovitti A."/>
            <person name="Choi C.J."/>
            <person name="Coesel S."/>
            <person name="De Martino A."/>
            <person name="Detter J.C."/>
            <person name="Durkin C."/>
            <person name="Falciatore A."/>
            <person name="Fournet J."/>
            <person name="Haruta M."/>
            <person name="Huysman M.J."/>
            <person name="Jenkins B.D."/>
            <person name="Jiroutova K."/>
            <person name="Jorgensen R.E."/>
            <person name="Joubert Y."/>
            <person name="Kaplan A."/>
            <person name="Kroger N."/>
            <person name="Kroth P.G."/>
            <person name="La Roche J."/>
            <person name="Lindquist E."/>
            <person name="Lommer M."/>
            <person name="Martin-Jezequel V."/>
            <person name="Lopez P.J."/>
            <person name="Lucas S."/>
            <person name="Mangogna M."/>
            <person name="McGinnis K."/>
            <person name="Medlin L.K."/>
            <person name="Montsant A."/>
            <person name="Oudot-Le Secq M.P."/>
            <person name="Napoli C."/>
            <person name="Obornik M."/>
            <person name="Parker M.S."/>
            <person name="Petit J.L."/>
            <person name="Porcel B.M."/>
            <person name="Poulsen N."/>
            <person name="Robison M."/>
            <person name="Rychlewski L."/>
            <person name="Rynearson T.A."/>
            <person name="Schmutz J."/>
            <person name="Shapiro H."/>
            <person name="Siaut M."/>
            <person name="Stanley M."/>
            <person name="Sussman M.R."/>
            <person name="Taylor A.R."/>
            <person name="Vardi A."/>
            <person name="von Dassow P."/>
            <person name="Vyverman W."/>
            <person name="Willis A."/>
            <person name="Wyrwicz L.S."/>
            <person name="Rokhsar D.S."/>
            <person name="Weissenbach J."/>
            <person name="Armbrust E.V."/>
            <person name="Green B.R."/>
            <person name="Van de Peer Y."/>
            <person name="Grigoriev I.V."/>
        </authorList>
    </citation>
    <scope>NUCLEOTIDE SEQUENCE [LARGE SCALE GENOMIC DNA]</scope>
    <source>
        <strain evidence="2 3">CCMP1335</strain>
    </source>
</reference>
<accession>B8C882</accession>
<proteinExistence type="predicted"/>
<organism evidence="2 3">
    <name type="scientific">Thalassiosira pseudonana</name>
    <name type="common">Marine diatom</name>
    <name type="synonym">Cyclotella nana</name>
    <dbReference type="NCBI Taxonomy" id="35128"/>
    <lineage>
        <taxon>Eukaryota</taxon>
        <taxon>Sar</taxon>
        <taxon>Stramenopiles</taxon>
        <taxon>Ochrophyta</taxon>
        <taxon>Bacillariophyta</taxon>
        <taxon>Coscinodiscophyceae</taxon>
        <taxon>Thalassiosirophycidae</taxon>
        <taxon>Thalassiosirales</taxon>
        <taxon>Thalassiosiraceae</taxon>
        <taxon>Thalassiosira</taxon>
    </lineage>
</organism>
<evidence type="ECO:0000313" key="3">
    <source>
        <dbReference type="Proteomes" id="UP000001449"/>
    </source>
</evidence>
<evidence type="ECO:0000313" key="2">
    <source>
        <dbReference type="EMBL" id="EED90441.1"/>
    </source>
</evidence>
<dbReference type="Proteomes" id="UP000001449">
    <property type="component" value="Chromosome 9"/>
</dbReference>
<dbReference type="GeneID" id="7443557"/>
<sequence>MVWASVSTMDFPFASSPERSISNDSEKRDTQQYQQTANVFDALNSYAAADDGMHAITTERDTHRRSIHWSSQYSHHSDYISSIEVDQSLLKKQLATAIPTESASNININGDYDDDIKENILQNYSMKSNASQVSLKDTFGAPSPLPFAISSDNLTFVEMNALSSEEKKKHRVFLPSHHVSDHIAMNTTETNNAGVGVSCEIIVPSTTHHYNSISKCEYVEGKPTYNDVESDSEHDDTNEGGIIILDPLTEEELVASEFEKDDKKHRENNVPQDCGIQITQYGIEDTSDNSRLKQSMHATSASLFDNDSIILAAANHVKQKLGQLSANNAEESHGFKHLLQEVDCEERQCSAESVVGDSSQDGQNATHVEDTSISRNIFSSQSKQPLNENNEQSTAPPSNPGLTHPPARATQLRYDKYIVEVDIFQLQSGHSQVHVRDVINVLANVDLLPLWFSPVPAIFDALITDGRGCDSNIPDEHNNIDTTRSYDGEWIEISTPLLSLPSDSRISGCIRSIRVATRSLIGFPARVRSMVFVERQRGRVGMTIGPFPDGLCNGTIAFHSFTVRVWDEESGVGNQRIVVSDEVRLQRGGDEALSGNRSCGYCLILRLLIRFIEWLFLRSYQPDLASFMSQTISSMEVLRLLIERGESAAYVGNELVVEISDWEGGGDTPDASLLG</sequence>
<evidence type="ECO:0000256" key="1">
    <source>
        <dbReference type="SAM" id="MobiDB-lite"/>
    </source>
</evidence>
<dbReference type="EMBL" id="CM000645">
    <property type="protein sequence ID" value="EED90441.1"/>
    <property type="molecule type" value="Genomic_DNA"/>
</dbReference>
<dbReference type="InParanoid" id="B8C882"/>
<keyword evidence="3" id="KW-1185">Reference proteome</keyword>